<dbReference type="GO" id="GO:0000160">
    <property type="term" value="P:phosphorelay signal transduction system"/>
    <property type="evidence" value="ECO:0007669"/>
    <property type="project" value="UniProtKB-KW"/>
</dbReference>
<evidence type="ECO:0000256" key="2">
    <source>
        <dbReference type="ARBA" id="ARBA00012438"/>
    </source>
</evidence>
<reference evidence="9" key="2">
    <citation type="submission" date="2019-11" db="EMBL/GenBank/DDBJ databases">
        <title>Improved Assembly of Tolypothrix boutellei genome.</title>
        <authorList>
            <person name="Sarangi A.N."/>
            <person name="Mukherjee M."/>
            <person name="Ghosh S."/>
            <person name="Singh D."/>
            <person name="Das A."/>
            <person name="Kant S."/>
            <person name="Prusty A."/>
            <person name="Tripathy S."/>
        </authorList>
    </citation>
    <scope>NUCLEOTIDE SEQUENCE</scope>
    <source>
        <strain evidence="9">VB521301</strain>
    </source>
</reference>
<evidence type="ECO:0000256" key="3">
    <source>
        <dbReference type="ARBA" id="ARBA00022553"/>
    </source>
</evidence>
<keyword evidence="5 10" id="KW-0418">Kinase</keyword>
<dbReference type="PANTHER" id="PTHR45436">
    <property type="entry name" value="SENSOR HISTIDINE KINASE YKOH"/>
    <property type="match status" value="1"/>
</dbReference>
<organism evidence="10">
    <name type="scientific">Tolypothrix bouteillei VB521301</name>
    <dbReference type="NCBI Taxonomy" id="1479485"/>
    <lineage>
        <taxon>Bacteria</taxon>
        <taxon>Bacillati</taxon>
        <taxon>Cyanobacteriota</taxon>
        <taxon>Cyanophyceae</taxon>
        <taxon>Nostocales</taxon>
        <taxon>Tolypothrichaceae</taxon>
        <taxon>Tolypothrix</taxon>
    </lineage>
</organism>
<feature type="domain" description="HAMP" evidence="8">
    <location>
        <begin position="239"/>
        <end position="291"/>
    </location>
</feature>
<keyword evidence="11" id="KW-1185">Reference proteome</keyword>
<dbReference type="SMART" id="SM00304">
    <property type="entry name" value="HAMP"/>
    <property type="match status" value="1"/>
</dbReference>
<dbReference type="RefSeq" id="WP_038087811.1">
    <property type="nucleotide sequence ID" value="NZ_JHEG04000001.1"/>
</dbReference>
<keyword evidence="3" id="KW-0597">Phosphoprotein</keyword>
<evidence type="ECO:0000256" key="1">
    <source>
        <dbReference type="ARBA" id="ARBA00000085"/>
    </source>
</evidence>
<feature type="transmembrane region" description="Helical" evidence="7">
    <location>
        <begin position="12"/>
        <end position="34"/>
    </location>
</feature>
<keyword evidence="6" id="KW-0902">Two-component regulatory system</keyword>
<dbReference type="InterPro" id="IPR050428">
    <property type="entry name" value="TCS_sensor_his_kinase"/>
</dbReference>
<dbReference type="Pfam" id="PF00672">
    <property type="entry name" value="HAMP"/>
    <property type="match status" value="1"/>
</dbReference>
<feature type="transmembrane region" description="Helical" evidence="7">
    <location>
        <begin position="216"/>
        <end position="237"/>
    </location>
</feature>
<keyword evidence="7" id="KW-0812">Transmembrane</keyword>
<protein>
    <recommendedName>
        <fullName evidence="2">histidine kinase</fullName>
        <ecNumber evidence="2">2.7.13.3</ecNumber>
    </recommendedName>
</protein>
<gene>
    <name evidence="10" type="ORF">DA73_0242155</name>
    <name evidence="9" type="ORF">DA73_0400027790</name>
</gene>
<proteinExistence type="predicted"/>
<name>A0A0C1N0S7_9CYAN</name>
<dbReference type="InterPro" id="IPR021796">
    <property type="entry name" value="Tll0287-like_dom"/>
</dbReference>
<evidence type="ECO:0000256" key="6">
    <source>
        <dbReference type="ARBA" id="ARBA00023012"/>
    </source>
</evidence>
<dbReference type="GO" id="GO:0004673">
    <property type="term" value="F:protein histidine kinase activity"/>
    <property type="evidence" value="ECO:0007669"/>
    <property type="project" value="UniProtKB-EC"/>
</dbReference>
<dbReference type="GO" id="GO:0005886">
    <property type="term" value="C:plasma membrane"/>
    <property type="evidence" value="ECO:0007669"/>
    <property type="project" value="TreeGrafter"/>
</dbReference>
<keyword evidence="7" id="KW-1133">Transmembrane helix</keyword>
<evidence type="ECO:0000313" key="11">
    <source>
        <dbReference type="Proteomes" id="UP000029738"/>
    </source>
</evidence>
<dbReference type="EC" id="2.7.13.3" evidence="2"/>
<dbReference type="PROSITE" id="PS50885">
    <property type="entry name" value="HAMP"/>
    <property type="match status" value="1"/>
</dbReference>
<dbReference type="AlphaFoldDB" id="A0A0C1N0S7"/>
<dbReference type="InterPro" id="IPR003660">
    <property type="entry name" value="HAMP_dom"/>
</dbReference>
<comment type="catalytic activity">
    <reaction evidence="1">
        <text>ATP + protein L-histidine = ADP + protein N-phospho-L-histidine.</text>
        <dbReference type="EC" id="2.7.13.3"/>
    </reaction>
</comment>
<accession>A0A0C1N0S7</accession>
<reference evidence="10" key="1">
    <citation type="journal article" date="2015" name="Genome Announc.">
        <title>Draft Genome Sequence of Tolypothrix boutellei Strain VB521301.</title>
        <authorList>
            <person name="Chandrababunaidu M.M."/>
            <person name="Singh D."/>
            <person name="Sen D."/>
            <person name="Bhan S."/>
            <person name="Das S."/>
            <person name="Gupta A."/>
            <person name="Adhikary S.P."/>
            <person name="Tripathy S."/>
        </authorList>
    </citation>
    <scope>NUCLEOTIDE SEQUENCE</scope>
    <source>
        <strain evidence="10">VB521301</strain>
    </source>
</reference>
<dbReference type="Proteomes" id="UP000029738">
    <property type="component" value="Unassembled WGS sequence"/>
</dbReference>
<evidence type="ECO:0000259" key="8">
    <source>
        <dbReference type="PROSITE" id="PS50885"/>
    </source>
</evidence>
<dbReference type="EMBL" id="JHEG02000059">
    <property type="protein sequence ID" value="KIE08152.1"/>
    <property type="molecule type" value="Genomic_DNA"/>
</dbReference>
<dbReference type="PANTHER" id="PTHR45436:SF5">
    <property type="entry name" value="SENSOR HISTIDINE KINASE TRCS"/>
    <property type="match status" value="1"/>
</dbReference>
<evidence type="ECO:0000313" key="10">
    <source>
        <dbReference type="EMBL" id="KIE08152.1"/>
    </source>
</evidence>
<dbReference type="Gene3D" id="6.10.340.10">
    <property type="match status" value="1"/>
</dbReference>
<dbReference type="SUPFAM" id="SSF158472">
    <property type="entry name" value="HAMP domain-like"/>
    <property type="match status" value="1"/>
</dbReference>
<dbReference type="Pfam" id="PF11845">
    <property type="entry name" value="Tll0287-like"/>
    <property type="match status" value="1"/>
</dbReference>
<dbReference type="STRING" id="1479485.DA73_0242155"/>
<evidence type="ECO:0000256" key="5">
    <source>
        <dbReference type="ARBA" id="ARBA00022777"/>
    </source>
</evidence>
<keyword evidence="4" id="KW-0808">Transferase</keyword>
<evidence type="ECO:0000313" key="9">
    <source>
        <dbReference type="EMBL" id="KAF3888863.1"/>
    </source>
</evidence>
<keyword evidence="7" id="KW-0472">Membrane</keyword>
<sequence>MLEHLNLRQKLTILLLIVVVVGLSLGGLGLSAVLKHNARQEITATALLIMETMSSVRDYTNQQVNLKLADKLEVDFVPQSVPAYSAREVFEVLRTKAEYKDFYYKEATLNPTNLRDKADSFETKVVEQFRKNTKLKELNGFREIPGGEIFYIARPLAVTESKCLECHSTSNVAPKTMLDRYGTANGFGWKLHEIVGAQMISVPSTKVIQKTQQSSVWILGIVSTMFIAVIILVNIFLNHQILRPLKHITRIAEEVSTGHMDVDFKEVSNDEIGKLAKAFHRMKLSLEMAMRKLKQFYSSPEN</sequence>
<evidence type="ECO:0000256" key="4">
    <source>
        <dbReference type="ARBA" id="ARBA00022679"/>
    </source>
</evidence>
<dbReference type="EMBL" id="JHEG04000001">
    <property type="protein sequence ID" value="KAF3888863.1"/>
    <property type="molecule type" value="Genomic_DNA"/>
</dbReference>
<dbReference type="OrthoDB" id="114218at2"/>
<evidence type="ECO:0000256" key="7">
    <source>
        <dbReference type="SAM" id="Phobius"/>
    </source>
</evidence>
<comment type="caution">
    <text evidence="10">The sequence shown here is derived from an EMBL/GenBank/DDBJ whole genome shotgun (WGS) entry which is preliminary data.</text>
</comment>
<dbReference type="CDD" id="cd06225">
    <property type="entry name" value="HAMP"/>
    <property type="match status" value="1"/>
</dbReference>